<dbReference type="AlphaFoldDB" id="A0A154PQZ3"/>
<keyword evidence="4" id="KW-1185">Reference proteome</keyword>
<reference evidence="3 4" key="1">
    <citation type="submission" date="2015-07" db="EMBL/GenBank/DDBJ databases">
        <title>The genome of Dufourea novaeangliae.</title>
        <authorList>
            <person name="Pan H."/>
            <person name="Kapheim K."/>
        </authorList>
    </citation>
    <scope>NUCLEOTIDE SEQUENCE [LARGE SCALE GENOMIC DNA]</scope>
    <source>
        <strain evidence="3">0120121106</strain>
        <tissue evidence="3">Whole body</tissue>
    </source>
</reference>
<evidence type="ECO:0000313" key="3">
    <source>
        <dbReference type="EMBL" id="KZC14301.1"/>
    </source>
</evidence>
<sequence length="464" mass="52876">LIQSSKASDKLLCARDHRDNESESNKHFQLPSLQKRKTWKDVEGQSSTWDKTNRAIVPISPSYELEDSTTIKVKQQWNVIESTLYEGSEQVTHVALLAECMQWRKQIPHLRVVGRNPFIISETNYQSLDKNTNRIKNSFKLFNNKIFSDSVKERKALLKHKSQSTLQDKILDILFKYTMSELFPNNENKLDSLDDDFNRVLQIQIAPIHSNKSSARSTKLNWFEETIPLDKVMEDHIPIKKGTVQTDIQEIQRKYDIVGSEKSDTFAIEEKHLRPHTSRNKLGTVFNEKIVVSPVPYILSTRESFSTIKTTPIKFMGQSLNISTFQGSIKNVPNFINAGNSSTPTKYSSYQSAWHAPVSPAMWPKNLKLAPLDTSQLPSTKNRSLASSSVVLQRNRKPLSPIARSTPPVSTQTTYNNKKSSEIQKTQITPGQFPKLSITNTSSENSVRNSKNKKERNQSKAKLQ</sequence>
<evidence type="ECO:0000259" key="2">
    <source>
        <dbReference type="Pfam" id="PF12516"/>
    </source>
</evidence>
<protein>
    <recommendedName>
        <fullName evidence="2">DUF3719 domain-containing protein</fullName>
    </recommendedName>
</protein>
<dbReference type="Pfam" id="PF12516">
    <property type="entry name" value="DUF3719"/>
    <property type="match status" value="1"/>
</dbReference>
<dbReference type="Proteomes" id="UP000076502">
    <property type="component" value="Unassembled WGS sequence"/>
</dbReference>
<organism evidence="3 4">
    <name type="scientific">Dufourea novaeangliae</name>
    <name type="common">Sweat bee</name>
    <dbReference type="NCBI Taxonomy" id="178035"/>
    <lineage>
        <taxon>Eukaryota</taxon>
        <taxon>Metazoa</taxon>
        <taxon>Ecdysozoa</taxon>
        <taxon>Arthropoda</taxon>
        <taxon>Hexapoda</taxon>
        <taxon>Insecta</taxon>
        <taxon>Pterygota</taxon>
        <taxon>Neoptera</taxon>
        <taxon>Endopterygota</taxon>
        <taxon>Hymenoptera</taxon>
        <taxon>Apocrita</taxon>
        <taxon>Aculeata</taxon>
        <taxon>Apoidea</taxon>
        <taxon>Anthophila</taxon>
        <taxon>Halictidae</taxon>
        <taxon>Rophitinae</taxon>
        <taxon>Dufourea</taxon>
    </lineage>
</organism>
<dbReference type="InterPro" id="IPR022194">
    <property type="entry name" value="DUF3719"/>
</dbReference>
<proteinExistence type="predicted"/>
<dbReference type="STRING" id="178035.A0A154PQZ3"/>
<dbReference type="OrthoDB" id="2134133at2759"/>
<dbReference type="EMBL" id="KQ435059">
    <property type="protein sequence ID" value="KZC14301.1"/>
    <property type="molecule type" value="Genomic_DNA"/>
</dbReference>
<feature type="compositionally biased region" description="Polar residues" evidence="1">
    <location>
        <begin position="437"/>
        <end position="449"/>
    </location>
</feature>
<evidence type="ECO:0000313" key="4">
    <source>
        <dbReference type="Proteomes" id="UP000076502"/>
    </source>
</evidence>
<accession>A0A154PQZ3</accession>
<feature type="domain" description="DUF3719" evidence="2">
    <location>
        <begin position="84"/>
        <end position="116"/>
    </location>
</feature>
<name>A0A154PQZ3_DUFNO</name>
<feature type="compositionally biased region" description="Polar residues" evidence="1">
    <location>
        <begin position="407"/>
        <end position="430"/>
    </location>
</feature>
<evidence type="ECO:0000256" key="1">
    <source>
        <dbReference type="SAM" id="MobiDB-lite"/>
    </source>
</evidence>
<feature type="non-terminal residue" evidence="3">
    <location>
        <position position="1"/>
    </location>
</feature>
<gene>
    <name evidence="3" type="ORF">WN55_06828</name>
</gene>
<feature type="compositionally biased region" description="Polar residues" evidence="1">
    <location>
        <begin position="374"/>
        <end position="392"/>
    </location>
</feature>
<feature type="region of interest" description="Disordered" evidence="1">
    <location>
        <begin position="374"/>
        <end position="464"/>
    </location>
</feature>